<keyword evidence="5" id="KW-0418">Kinase</keyword>
<dbReference type="NCBIfam" id="TIGR00229">
    <property type="entry name" value="sensory_box"/>
    <property type="match status" value="2"/>
</dbReference>
<evidence type="ECO:0000259" key="9">
    <source>
        <dbReference type="PROSITE" id="PS50112"/>
    </source>
</evidence>
<dbReference type="InterPro" id="IPR004358">
    <property type="entry name" value="Sig_transdc_His_kin-like_C"/>
</dbReference>
<proteinExistence type="predicted"/>
<evidence type="ECO:0000259" key="8">
    <source>
        <dbReference type="PROSITE" id="PS50109"/>
    </source>
</evidence>
<dbReference type="SMART" id="SM00086">
    <property type="entry name" value="PAC"/>
    <property type="match status" value="3"/>
</dbReference>
<dbReference type="InterPro" id="IPR000700">
    <property type="entry name" value="PAS-assoc_C"/>
</dbReference>
<dbReference type="InterPro" id="IPR003594">
    <property type="entry name" value="HATPase_dom"/>
</dbReference>
<keyword evidence="3" id="KW-0808">Transferase</keyword>
<feature type="domain" description="Histidine kinase" evidence="8">
    <location>
        <begin position="523"/>
        <end position="780"/>
    </location>
</feature>
<organism evidence="11 12">
    <name type="scientific">Thermodesulforhabdus norvegica</name>
    <dbReference type="NCBI Taxonomy" id="39841"/>
    <lineage>
        <taxon>Bacteria</taxon>
        <taxon>Pseudomonadati</taxon>
        <taxon>Thermodesulfobacteriota</taxon>
        <taxon>Syntrophobacteria</taxon>
        <taxon>Syntrophobacterales</taxon>
        <taxon>Thermodesulforhabdaceae</taxon>
        <taxon>Thermodesulforhabdus</taxon>
    </lineage>
</organism>
<dbReference type="InterPro" id="IPR035965">
    <property type="entry name" value="PAS-like_dom_sf"/>
</dbReference>
<dbReference type="Proteomes" id="UP000199611">
    <property type="component" value="Unassembled WGS sequence"/>
</dbReference>
<dbReference type="InterPro" id="IPR001610">
    <property type="entry name" value="PAC"/>
</dbReference>
<dbReference type="Gene3D" id="3.30.450.20">
    <property type="entry name" value="PAS domain"/>
    <property type="match status" value="3"/>
</dbReference>
<keyword evidence="4" id="KW-0547">Nucleotide-binding</keyword>
<feature type="domain" description="PAS" evidence="9">
    <location>
        <begin position="131"/>
        <end position="203"/>
    </location>
</feature>
<dbReference type="Gene3D" id="3.30.565.10">
    <property type="entry name" value="Histidine kinase-like ATPase, C-terminal domain"/>
    <property type="match status" value="1"/>
</dbReference>
<evidence type="ECO:0000256" key="7">
    <source>
        <dbReference type="ARBA" id="ARBA00023012"/>
    </source>
</evidence>
<keyword evidence="6" id="KW-0067">ATP-binding</keyword>
<dbReference type="SMART" id="SM00091">
    <property type="entry name" value="PAS"/>
    <property type="match status" value="3"/>
</dbReference>
<dbReference type="PROSITE" id="PS50109">
    <property type="entry name" value="HIS_KIN"/>
    <property type="match status" value="1"/>
</dbReference>
<dbReference type="PROSITE" id="PS50113">
    <property type="entry name" value="PAC"/>
    <property type="match status" value="2"/>
</dbReference>
<feature type="domain" description="PAC" evidence="10">
    <location>
        <begin position="206"/>
        <end position="258"/>
    </location>
</feature>
<dbReference type="Pfam" id="PF02518">
    <property type="entry name" value="HATPase_c"/>
    <property type="match status" value="1"/>
</dbReference>
<dbReference type="EC" id="2.7.13.3" evidence="2"/>
<keyword evidence="7" id="KW-0902">Two-component regulatory system</keyword>
<comment type="catalytic activity">
    <reaction evidence="1">
        <text>ATP + protein L-histidine = ADP + protein N-phospho-L-histidine.</text>
        <dbReference type="EC" id="2.7.13.3"/>
    </reaction>
</comment>
<dbReference type="STRING" id="39841.SAMN05660836_01204"/>
<evidence type="ECO:0000313" key="11">
    <source>
        <dbReference type="EMBL" id="SFM68815.1"/>
    </source>
</evidence>
<dbReference type="PROSITE" id="PS50112">
    <property type="entry name" value="PAS"/>
    <property type="match status" value="3"/>
</dbReference>
<feature type="domain" description="PAS" evidence="9">
    <location>
        <begin position="384"/>
        <end position="429"/>
    </location>
</feature>
<feature type="domain" description="PAS" evidence="9">
    <location>
        <begin position="259"/>
        <end position="303"/>
    </location>
</feature>
<dbReference type="InterPro" id="IPR036890">
    <property type="entry name" value="HATPase_C_sf"/>
</dbReference>
<dbReference type="AlphaFoldDB" id="A0A1I4SWN7"/>
<dbReference type="Pfam" id="PF08447">
    <property type="entry name" value="PAS_3"/>
    <property type="match status" value="1"/>
</dbReference>
<evidence type="ECO:0000256" key="3">
    <source>
        <dbReference type="ARBA" id="ARBA00022679"/>
    </source>
</evidence>
<gene>
    <name evidence="11" type="ORF">SAMN05660836_01204</name>
</gene>
<dbReference type="PRINTS" id="PR00344">
    <property type="entry name" value="BCTRLSENSOR"/>
</dbReference>
<dbReference type="InterPro" id="IPR013655">
    <property type="entry name" value="PAS_fold_3"/>
</dbReference>
<dbReference type="PANTHER" id="PTHR43065">
    <property type="entry name" value="SENSOR HISTIDINE KINASE"/>
    <property type="match status" value="1"/>
</dbReference>
<dbReference type="EMBL" id="FOUU01000002">
    <property type="protein sequence ID" value="SFM68815.1"/>
    <property type="molecule type" value="Genomic_DNA"/>
</dbReference>
<evidence type="ECO:0000313" key="12">
    <source>
        <dbReference type="Proteomes" id="UP000199611"/>
    </source>
</evidence>
<dbReference type="CDD" id="cd00130">
    <property type="entry name" value="PAS"/>
    <property type="match status" value="3"/>
</dbReference>
<evidence type="ECO:0000256" key="6">
    <source>
        <dbReference type="ARBA" id="ARBA00022840"/>
    </source>
</evidence>
<name>A0A1I4SWN7_9BACT</name>
<keyword evidence="12" id="KW-1185">Reference proteome</keyword>
<dbReference type="Gene3D" id="1.10.287.130">
    <property type="match status" value="1"/>
</dbReference>
<reference evidence="11 12" key="1">
    <citation type="submission" date="2016-10" db="EMBL/GenBank/DDBJ databases">
        <authorList>
            <person name="de Groot N.N."/>
        </authorList>
    </citation>
    <scope>NUCLEOTIDE SEQUENCE [LARGE SCALE GENOMIC DNA]</scope>
    <source>
        <strain evidence="11 12">DSM 9990</strain>
    </source>
</reference>
<dbReference type="RefSeq" id="WP_093394217.1">
    <property type="nucleotide sequence ID" value="NZ_FOUU01000002.1"/>
</dbReference>
<dbReference type="SUPFAM" id="SSF55785">
    <property type="entry name" value="PYP-like sensor domain (PAS domain)"/>
    <property type="match status" value="3"/>
</dbReference>
<evidence type="ECO:0000256" key="1">
    <source>
        <dbReference type="ARBA" id="ARBA00000085"/>
    </source>
</evidence>
<dbReference type="InterPro" id="IPR013656">
    <property type="entry name" value="PAS_4"/>
</dbReference>
<dbReference type="GO" id="GO:0004673">
    <property type="term" value="F:protein histidine kinase activity"/>
    <property type="evidence" value="ECO:0007669"/>
    <property type="project" value="UniProtKB-EC"/>
</dbReference>
<dbReference type="OrthoDB" id="9769169at2"/>
<dbReference type="InterPro" id="IPR005467">
    <property type="entry name" value="His_kinase_dom"/>
</dbReference>
<dbReference type="PANTHER" id="PTHR43065:SF46">
    <property type="entry name" value="C4-DICARBOXYLATE TRANSPORT SENSOR PROTEIN DCTB"/>
    <property type="match status" value="1"/>
</dbReference>
<evidence type="ECO:0000256" key="2">
    <source>
        <dbReference type="ARBA" id="ARBA00012438"/>
    </source>
</evidence>
<sequence>MIACVTKDRLLSEALKILGTRSFESIKDLCKHENSWELVVLDLDAIRSDPQVFFATLRKGLIKKLITVVRGAVEPDFSIPPWIVVSGSGISPEKINPVQALDLTNHDSLWNLMEWLYRLETLASPSHLVEMQRELDLLLEAVPAMLYRGDKGWGARFYGPHVQSITGYPPDAFGRREILWSDLILPEDLPKARGAVLSALKGNGNYTREYRIKSAYGEIKWIRDSGRIILDPLTGEIALYGVAVDVTDEKRLFSVIETAKKEWEQTFDTVRSFIVVLDSQFRIKRINRSFAERLGKHPRELIGLSCRDVLCKDLPKDEQCPCEKRVESGEEESRDEEVYISHLGGYFLRSLYPMRTSDGIFLGTVIVHTDITDLKKAQDEILRLNRELSAVIDAMATVIVVVDSDGRILRWNPMAERIFGVSAGAVEGKKTDEVDLYEDLRSLMAKAVSAARTQECCKPGTVKIRKPEGEIAFLDVIIHPLKESSNGPERAILIGLDVTEKKLMEMSFVHSQKLQAIGALAAGIAHEINTPAQCVAANLEFLKSGFEGIRKFLDAYLDHRNEHATEGLNPAFLDEMDRLEKELDLHFLLSEIPEALRQSQDCIGRISRIVKSVKEFSHPGAKEKHPVNINRALDDVLNVCRNEWKNIAEVEKDYDESLPSVPAYPDELNQVFLNVIMNAVQAVKEKVGDKPSELGTLRIETRRKGEWCEIRISDTGVGIPEEIRDRVFEPFFTTRDVGKGTGQGLAIAQSIVMNKHKGQIFFESTVGKGTTFVIRLPLRSDNDFSDGNTQYIG</sequence>
<dbReference type="SMART" id="SM00387">
    <property type="entry name" value="HATPase_c"/>
    <property type="match status" value="1"/>
</dbReference>
<evidence type="ECO:0000256" key="5">
    <source>
        <dbReference type="ARBA" id="ARBA00022777"/>
    </source>
</evidence>
<protein>
    <recommendedName>
        <fullName evidence="2">histidine kinase</fullName>
        <ecNumber evidence="2">2.7.13.3</ecNumber>
    </recommendedName>
</protein>
<feature type="domain" description="PAC" evidence="10">
    <location>
        <begin position="324"/>
        <end position="383"/>
    </location>
</feature>
<dbReference type="SUPFAM" id="SSF55874">
    <property type="entry name" value="ATPase domain of HSP90 chaperone/DNA topoisomerase II/histidine kinase"/>
    <property type="match status" value="1"/>
</dbReference>
<evidence type="ECO:0000259" key="10">
    <source>
        <dbReference type="PROSITE" id="PS50113"/>
    </source>
</evidence>
<evidence type="ECO:0000256" key="4">
    <source>
        <dbReference type="ARBA" id="ARBA00022741"/>
    </source>
</evidence>
<dbReference type="Pfam" id="PF08448">
    <property type="entry name" value="PAS_4"/>
    <property type="match status" value="2"/>
</dbReference>
<accession>A0A1I4SWN7</accession>
<dbReference type="InterPro" id="IPR000014">
    <property type="entry name" value="PAS"/>
</dbReference>